<proteinExistence type="predicted"/>
<organism evidence="3 4">
    <name type="scientific">Tanacetum coccineum</name>
    <dbReference type="NCBI Taxonomy" id="301880"/>
    <lineage>
        <taxon>Eukaryota</taxon>
        <taxon>Viridiplantae</taxon>
        <taxon>Streptophyta</taxon>
        <taxon>Embryophyta</taxon>
        <taxon>Tracheophyta</taxon>
        <taxon>Spermatophyta</taxon>
        <taxon>Magnoliopsida</taxon>
        <taxon>eudicotyledons</taxon>
        <taxon>Gunneridae</taxon>
        <taxon>Pentapetalae</taxon>
        <taxon>asterids</taxon>
        <taxon>campanulids</taxon>
        <taxon>Asterales</taxon>
        <taxon>Asteraceae</taxon>
        <taxon>Asteroideae</taxon>
        <taxon>Anthemideae</taxon>
        <taxon>Anthemidinae</taxon>
        <taxon>Tanacetum</taxon>
    </lineage>
</organism>
<keyword evidence="4" id="KW-1185">Reference proteome</keyword>
<evidence type="ECO:0000256" key="1">
    <source>
        <dbReference type="SAM" id="MobiDB-lite"/>
    </source>
</evidence>
<sequence length="73" mass="8167">MSSSSFVLMICCNVGLLKILSSSFGSPVWPGLEMLPQVTDEYYADFDMEHHGARMNNDEEDGRDCGQTTKMRS</sequence>
<dbReference type="EMBL" id="BQNB010021357">
    <property type="protein sequence ID" value="GJU05545.1"/>
    <property type="molecule type" value="Genomic_DNA"/>
</dbReference>
<accession>A0ABQ5J0L8</accession>
<dbReference type="Proteomes" id="UP001151760">
    <property type="component" value="Unassembled WGS sequence"/>
</dbReference>
<reference evidence="3" key="1">
    <citation type="journal article" date="2022" name="Int. J. Mol. Sci.">
        <title>Draft Genome of Tanacetum Coccineum: Genomic Comparison of Closely Related Tanacetum-Family Plants.</title>
        <authorList>
            <person name="Yamashiro T."/>
            <person name="Shiraishi A."/>
            <person name="Nakayama K."/>
            <person name="Satake H."/>
        </authorList>
    </citation>
    <scope>NUCLEOTIDE SEQUENCE</scope>
</reference>
<keyword evidence="2" id="KW-0732">Signal</keyword>
<protein>
    <submittedName>
        <fullName evidence="3">Uncharacterized protein</fullName>
    </submittedName>
</protein>
<evidence type="ECO:0000313" key="3">
    <source>
        <dbReference type="EMBL" id="GJU05545.1"/>
    </source>
</evidence>
<feature type="chain" id="PRO_5046736378" evidence="2">
    <location>
        <begin position="26"/>
        <end position="73"/>
    </location>
</feature>
<evidence type="ECO:0000256" key="2">
    <source>
        <dbReference type="SAM" id="SignalP"/>
    </source>
</evidence>
<gene>
    <name evidence="3" type="ORF">Tco_1121975</name>
</gene>
<reference evidence="3" key="2">
    <citation type="submission" date="2022-01" db="EMBL/GenBank/DDBJ databases">
        <authorList>
            <person name="Yamashiro T."/>
            <person name="Shiraishi A."/>
            <person name="Satake H."/>
            <person name="Nakayama K."/>
        </authorList>
    </citation>
    <scope>NUCLEOTIDE SEQUENCE</scope>
</reference>
<name>A0ABQ5J0L8_9ASTR</name>
<evidence type="ECO:0000313" key="4">
    <source>
        <dbReference type="Proteomes" id="UP001151760"/>
    </source>
</evidence>
<comment type="caution">
    <text evidence="3">The sequence shown here is derived from an EMBL/GenBank/DDBJ whole genome shotgun (WGS) entry which is preliminary data.</text>
</comment>
<feature type="signal peptide" evidence="2">
    <location>
        <begin position="1"/>
        <end position="25"/>
    </location>
</feature>
<feature type="region of interest" description="Disordered" evidence="1">
    <location>
        <begin position="53"/>
        <end position="73"/>
    </location>
</feature>